<feature type="signal peptide" evidence="12">
    <location>
        <begin position="1"/>
        <end position="21"/>
    </location>
</feature>
<dbReference type="GO" id="GO:0004896">
    <property type="term" value="F:cytokine receptor activity"/>
    <property type="evidence" value="ECO:0007669"/>
    <property type="project" value="InterPro"/>
</dbReference>
<dbReference type="Pfam" id="PF00041">
    <property type="entry name" value="fn3"/>
    <property type="match status" value="2"/>
</dbReference>
<dbReference type="InterPro" id="IPR036116">
    <property type="entry name" value="FN3_sf"/>
</dbReference>
<evidence type="ECO:0000256" key="11">
    <source>
        <dbReference type="SAM" id="Phobius"/>
    </source>
</evidence>
<comment type="caution">
    <text evidence="14">The sequence shown here is derived from an EMBL/GenBank/DDBJ whole genome shotgun (WGS) entry which is preliminary data.</text>
</comment>
<keyword evidence="9 14" id="KW-0675">Receptor</keyword>
<dbReference type="AlphaFoldDB" id="A0AAD8GGZ5"/>
<dbReference type="Proteomes" id="UP001230051">
    <property type="component" value="Unassembled WGS sequence"/>
</dbReference>
<dbReference type="PROSITE" id="PS50853">
    <property type="entry name" value="FN3"/>
    <property type="match status" value="3"/>
</dbReference>
<dbReference type="SMART" id="SM00060">
    <property type="entry name" value="FN3"/>
    <property type="match status" value="5"/>
</dbReference>
<dbReference type="PANTHER" id="PTHR48423">
    <property type="entry name" value="INTERLEUKIN-27 RECEPTOR SUBUNIT ALPHA"/>
    <property type="match status" value="1"/>
</dbReference>
<keyword evidence="8" id="KW-1015">Disulfide bond</keyword>
<dbReference type="Gene3D" id="2.60.40.10">
    <property type="entry name" value="Immunoglobulins"/>
    <property type="match status" value="5"/>
</dbReference>
<keyword evidence="15" id="KW-1185">Reference proteome</keyword>
<keyword evidence="7 11" id="KW-0472">Membrane</keyword>
<comment type="subcellular location">
    <subcellularLocation>
        <location evidence="1">Membrane</location>
        <topology evidence="1">Single-pass type I membrane protein</topology>
    </subcellularLocation>
</comment>
<evidence type="ECO:0000256" key="12">
    <source>
        <dbReference type="SAM" id="SignalP"/>
    </source>
</evidence>
<sequence length="767" mass="85772">MQLVFSLIMFLCAAINKGILQANKDMAVMESKPALPEKVTNITCTYFLNSTITCSWNPGSNIQNRQTEYSLIYYRNIFFNDTPVQNCFPKAIISSSESVTFPCGLSKTECTVKCGAFIFTAKYLISVRAENTMGKEDSEKYHLDTRHAVQLSTPVITKIIAAKNSLNLTWKGQDDFPFDVTCILRYKKVTAGQWIQVENIPMEMEEKEASFHIGGLEPFSNYSASVSCIRKGNTIYWSEWSADVYCQTLEDRPSKAVDLWRSMENPGFPGTIYLIWKILSVSDANGIILGYKVNRRNQPWMNTTEAKISFPRSREACEVTVFAYNSAGDSPGVTLRIPAISKQDVLPVIPVVQAFTKNNQLWVEWKAPPSAVTGYVIDWCVGTEAVCDRDWEHVNNTTLTTYLTGNIEPLRRYIISVYPVYEQGSGTPTSTEAYLKEGAPGKIHTPEVSDIKTTEATIKWKEIPKDQRNGFIVNYTIVFLNKEQHFKAVNSNVLECTLQSLLPSTQYRVYLKASTKAGSIKSSDVIFTTSLSTEAIASVTLPFIFMIFLLGVVCVVKKPVLKEQFWPPVPNPSKSSLEHWLDKYHPQNILEWTVLIPDDGSSVCDVHLSDSINSDHSYSSSEKQLLDSYIAELPLPYQPVPGIGEDIDQHSAKSNNFLQFFSNKEYISMVQTTEFLAPKDSWDVTTSPTATQTTGLKQVAGQLHVTETRVDLLCNTIATSGGDTPPSQLVSTQPYVKEYEVTATATQGTTNPAFQNSTDLPYTRLPM</sequence>
<organism evidence="14 15">
    <name type="scientific">Acipenser oxyrinchus oxyrinchus</name>
    <dbReference type="NCBI Taxonomy" id="40147"/>
    <lineage>
        <taxon>Eukaryota</taxon>
        <taxon>Metazoa</taxon>
        <taxon>Chordata</taxon>
        <taxon>Craniata</taxon>
        <taxon>Vertebrata</taxon>
        <taxon>Euteleostomi</taxon>
        <taxon>Actinopterygii</taxon>
        <taxon>Chondrostei</taxon>
        <taxon>Acipenseriformes</taxon>
        <taxon>Acipenseridae</taxon>
        <taxon>Acipenser</taxon>
    </lineage>
</organism>
<dbReference type="InterPro" id="IPR003961">
    <property type="entry name" value="FN3_dom"/>
</dbReference>
<evidence type="ECO:0000313" key="15">
    <source>
        <dbReference type="Proteomes" id="UP001230051"/>
    </source>
</evidence>
<dbReference type="EMBL" id="JAGXEW010000002">
    <property type="protein sequence ID" value="KAK1174360.1"/>
    <property type="molecule type" value="Genomic_DNA"/>
</dbReference>
<keyword evidence="10" id="KW-0325">Glycoprotein</keyword>
<evidence type="ECO:0000256" key="10">
    <source>
        <dbReference type="ARBA" id="ARBA00023180"/>
    </source>
</evidence>
<dbReference type="PROSITE" id="PS01353">
    <property type="entry name" value="HEMATOPO_REC_L_F2"/>
    <property type="match status" value="1"/>
</dbReference>
<reference evidence="14" key="1">
    <citation type="submission" date="2022-02" db="EMBL/GenBank/DDBJ databases">
        <title>Atlantic sturgeon de novo genome assembly.</title>
        <authorList>
            <person name="Stock M."/>
            <person name="Klopp C."/>
            <person name="Guiguen Y."/>
            <person name="Cabau C."/>
            <person name="Parinello H."/>
            <person name="Santidrian Yebra-Pimentel E."/>
            <person name="Kuhl H."/>
            <person name="Dirks R.P."/>
            <person name="Guessner J."/>
            <person name="Wuertz S."/>
            <person name="Du K."/>
            <person name="Schartl M."/>
        </authorList>
    </citation>
    <scope>NUCLEOTIDE SEQUENCE</scope>
    <source>
        <strain evidence="14">STURGEONOMICS-FGT-2020</strain>
        <tissue evidence="14">Whole blood</tissue>
    </source>
</reference>
<dbReference type="InterPro" id="IPR052672">
    <property type="entry name" value="Type1_Cytokine_Rcpt_Type2"/>
</dbReference>
<evidence type="ECO:0000256" key="3">
    <source>
        <dbReference type="ARBA" id="ARBA00022692"/>
    </source>
</evidence>
<feature type="domain" description="Fibronectin type-III" evidence="13">
    <location>
        <begin position="150"/>
        <end position="251"/>
    </location>
</feature>
<dbReference type="GO" id="GO:0005886">
    <property type="term" value="C:plasma membrane"/>
    <property type="evidence" value="ECO:0007669"/>
    <property type="project" value="UniProtKB-ARBA"/>
</dbReference>
<protein>
    <submittedName>
        <fullName evidence="14">Interleukin-6 receptor subunit beta-like</fullName>
    </submittedName>
</protein>
<feature type="domain" description="Fibronectin type-III" evidence="13">
    <location>
        <begin position="346"/>
        <end position="438"/>
    </location>
</feature>
<evidence type="ECO:0000313" key="14">
    <source>
        <dbReference type="EMBL" id="KAK1174360.1"/>
    </source>
</evidence>
<keyword evidence="3 11" id="KW-0812">Transmembrane</keyword>
<feature type="chain" id="PRO_5042212294" evidence="12">
    <location>
        <begin position="22"/>
        <end position="767"/>
    </location>
</feature>
<proteinExistence type="inferred from homology"/>
<keyword evidence="5" id="KW-0677">Repeat</keyword>
<keyword evidence="4 12" id="KW-0732">Signal</keyword>
<evidence type="ECO:0000256" key="5">
    <source>
        <dbReference type="ARBA" id="ARBA00022737"/>
    </source>
</evidence>
<evidence type="ECO:0000256" key="6">
    <source>
        <dbReference type="ARBA" id="ARBA00022989"/>
    </source>
</evidence>
<evidence type="ECO:0000256" key="9">
    <source>
        <dbReference type="ARBA" id="ARBA00023170"/>
    </source>
</evidence>
<dbReference type="InterPro" id="IPR013783">
    <property type="entry name" value="Ig-like_fold"/>
</dbReference>
<feature type="transmembrane region" description="Helical" evidence="11">
    <location>
        <begin position="535"/>
        <end position="556"/>
    </location>
</feature>
<evidence type="ECO:0000256" key="1">
    <source>
        <dbReference type="ARBA" id="ARBA00004479"/>
    </source>
</evidence>
<keyword evidence="6 11" id="KW-1133">Transmembrane helix</keyword>
<dbReference type="CDD" id="cd00063">
    <property type="entry name" value="FN3"/>
    <property type="match status" value="3"/>
</dbReference>
<gene>
    <name evidence="14" type="primary">IL6ST</name>
    <name evidence="14" type="ORF">AOXY_G1845</name>
</gene>
<dbReference type="SUPFAM" id="SSF49265">
    <property type="entry name" value="Fibronectin type III"/>
    <property type="match status" value="3"/>
</dbReference>
<dbReference type="PANTHER" id="PTHR48423:SF1">
    <property type="entry name" value="INTERLEUKIN-27 RECEPTOR SUBUNIT ALPHA"/>
    <property type="match status" value="1"/>
</dbReference>
<evidence type="ECO:0000256" key="7">
    <source>
        <dbReference type="ARBA" id="ARBA00023136"/>
    </source>
</evidence>
<name>A0AAD8GGZ5_ACIOX</name>
<evidence type="ECO:0000256" key="4">
    <source>
        <dbReference type="ARBA" id="ARBA00022729"/>
    </source>
</evidence>
<accession>A0AAD8GGZ5</accession>
<comment type="similarity">
    <text evidence="2">Belongs to the type I cytokine receptor family. Type 2 subfamily.</text>
</comment>
<dbReference type="InterPro" id="IPR003529">
    <property type="entry name" value="Hematopoietin_rcpt_Gp130_CS"/>
</dbReference>
<evidence type="ECO:0000259" key="13">
    <source>
        <dbReference type="PROSITE" id="PS50853"/>
    </source>
</evidence>
<feature type="domain" description="Fibronectin type-III" evidence="13">
    <location>
        <begin position="439"/>
        <end position="532"/>
    </location>
</feature>
<evidence type="ECO:0000256" key="8">
    <source>
        <dbReference type="ARBA" id="ARBA00023157"/>
    </source>
</evidence>
<evidence type="ECO:0000256" key="2">
    <source>
        <dbReference type="ARBA" id="ARBA00008921"/>
    </source>
</evidence>